<dbReference type="InterPro" id="IPR029044">
    <property type="entry name" value="Nucleotide-diphossugar_trans"/>
</dbReference>
<keyword evidence="3" id="KW-1185">Reference proteome</keyword>
<dbReference type="Pfam" id="PF00535">
    <property type="entry name" value="Glycos_transf_2"/>
    <property type="match status" value="1"/>
</dbReference>
<dbReference type="Proteomes" id="UP000632828">
    <property type="component" value="Unassembled WGS sequence"/>
</dbReference>
<protein>
    <submittedName>
        <fullName evidence="2">Glycosyltransferase family 2 protein</fullName>
    </submittedName>
</protein>
<dbReference type="CDD" id="cd04196">
    <property type="entry name" value="GT_2_like_d"/>
    <property type="match status" value="1"/>
</dbReference>
<name>A0A8J6URG6_9BACT</name>
<dbReference type="PANTHER" id="PTHR43685">
    <property type="entry name" value="GLYCOSYLTRANSFERASE"/>
    <property type="match status" value="1"/>
</dbReference>
<evidence type="ECO:0000259" key="1">
    <source>
        <dbReference type="Pfam" id="PF00535"/>
    </source>
</evidence>
<dbReference type="AlphaFoldDB" id="A0A8J6URG6"/>
<feature type="domain" description="Glycosyltransferase 2-like" evidence="1">
    <location>
        <begin position="8"/>
        <end position="112"/>
    </location>
</feature>
<dbReference type="RefSeq" id="WP_191156795.1">
    <property type="nucleotide sequence ID" value="NZ_JACWUN010000013.1"/>
</dbReference>
<evidence type="ECO:0000313" key="3">
    <source>
        <dbReference type="Proteomes" id="UP000632828"/>
    </source>
</evidence>
<gene>
    <name evidence="2" type="ORF">ICT70_11570</name>
</gene>
<dbReference type="SUPFAM" id="SSF53448">
    <property type="entry name" value="Nucleotide-diphospho-sugar transferases"/>
    <property type="match status" value="1"/>
</dbReference>
<accession>A0A8J6URG6</accession>
<comment type="caution">
    <text evidence="2">The sequence shown here is derived from an EMBL/GenBank/DDBJ whole genome shotgun (WGS) entry which is preliminary data.</text>
</comment>
<dbReference type="PANTHER" id="PTHR43685:SF11">
    <property type="entry name" value="GLYCOSYLTRANSFERASE TAGX-RELATED"/>
    <property type="match status" value="1"/>
</dbReference>
<proteinExistence type="predicted"/>
<dbReference type="Gene3D" id="3.90.550.10">
    <property type="entry name" value="Spore Coat Polysaccharide Biosynthesis Protein SpsA, Chain A"/>
    <property type="match status" value="1"/>
</dbReference>
<evidence type="ECO:0000313" key="2">
    <source>
        <dbReference type="EMBL" id="MBD1401311.1"/>
    </source>
</evidence>
<sequence length="326" mass="36461">MRYPPIAIVVSTFNGQKYIEEQILSLLQQDYPNISIIVRDDGSADKTVDLLSKIQKANPNIRLIFGKNIGVIASFNELLSLATVQHDYIFLCDQDDFWHPEKVSISWSHMLDAEKTHGRNAPILIHSDLEVVNESLKIISSSFWRFQKLNGHNAARLNRLLLQNVVTGATIMVNKALVEKSLPFPPEAIMHDWWLALNACLFGKVVTIERPLVSYRQHGANTIGAHGAGMTGLFVKLADLDSVRSRLAATIAQAETLRKMNASVLSPEDLNTIDSYGSLLKGHRLKRLALWLNNRFFKTGLMRNCGLLLILLIGVEIGKATRQNSN</sequence>
<dbReference type="EMBL" id="JACWUN010000013">
    <property type="protein sequence ID" value="MBD1401311.1"/>
    <property type="molecule type" value="Genomic_DNA"/>
</dbReference>
<dbReference type="InterPro" id="IPR050834">
    <property type="entry name" value="Glycosyltransf_2"/>
</dbReference>
<organism evidence="2 3">
    <name type="scientific">Pelovirga terrestris</name>
    <dbReference type="NCBI Taxonomy" id="2771352"/>
    <lineage>
        <taxon>Bacteria</taxon>
        <taxon>Pseudomonadati</taxon>
        <taxon>Thermodesulfobacteriota</taxon>
        <taxon>Desulfuromonadia</taxon>
        <taxon>Geobacterales</taxon>
        <taxon>Geobacteraceae</taxon>
        <taxon>Pelovirga</taxon>
    </lineage>
</organism>
<dbReference type="InterPro" id="IPR001173">
    <property type="entry name" value="Glyco_trans_2-like"/>
</dbReference>
<reference evidence="2" key="1">
    <citation type="submission" date="2020-09" db="EMBL/GenBank/DDBJ databases">
        <title>Pelobacter alkaliphilus sp. nov., a novel anaerobic arsenate-reducing bacterium from terrestrial mud volcano.</title>
        <authorList>
            <person name="Khomyakova M.A."/>
            <person name="Merkel A.Y."/>
            <person name="Slobodkin A.I."/>
        </authorList>
    </citation>
    <scope>NUCLEOTIDE SEQUENCE</scope>
    <source>
        <strain evidence="2">M08fum</strain>
    </source>
</reference>